<proteinExistence type="predicted"/>
<organism evidence="1 2">
    <name type="scientific">Cloeon dipterum</name>
    <dbReference type="NCBI Taxonomy" id="197152"/>
    <lineage>
        <taxon>Eukaryota</taxon>
        <taxon>Metazoa</taxon>
        <taxon>Ecdysozoa</taxon>
        <taxon>Arthropoda</taxon>
        <taxon>Hexapoda</taxon>
        <taxon>Insecta</taxon>
        <taxon>Pterygota</taxon>
        <taxon>Palaeoptera</taxon>
        <taxon>Ephemeroptera</taxon>
        <taxon>Pisciforma</taxon>
        <taxon>Baetidae</taxon>
        <taxon>Cloeon</taxon>
    </lineage>
</organism>
<dbReference type="Proteomes" id="UP000494165">
    <property type="component" value="Unassembled WGS sequence"/>
</dbReference>
<gene>
    <name evidence="1" type="ORF">CLODIP_2_CD02424</name>
</gene>
<dbReference type="PANTHER" id="PTHR47890:SF1">
    <property type="entry name" value="LD24308P"/>
    <property type="match status" value="1"/>
</dbReference>
<evidence type="ECO:0000313" key="2">
    <source>
        <dbReference type="Proteomes" id="UP000494165"/>
    </source>
</evidence>
<dbReference type="Pfam" id="PF16061">
    <property type="entry name" value="DUF4803"/>
    <property type="match status" value="1"/>
</dbReference>
<sequence>MSPQQVLHNIYTLVALAELKGYAMMQYSLTLQRYFTNESFHAEEELLRETTEQRSTEKVAATIAAMKTAGRQVWRCDPEKHVENETFVQLTELLQGYVQNERDLNSDQACTSTCGYYTYTKVFSCSDAELCYRQRLCRGKVVKCEPLGMSGSVCLSEQRHRRYDRLVFSDTRGPAPTCSTPAVLLNSWYQLLLLKKCSYCFCVCDEDGPYSDRHFSLRPAVSDVDAGFVVIGVRIVKLNRVIHLQVQQAKVEVSGLLVNVSSAEWVPVEAFSLEGAKKNVDFHQMGFFDRAFDLDVLVAPPGYVLTGIRFRRIGTHLNPEIRVTPIDLRQGTLSAGMSIWFGNDNTASAVQLPRTRLELPSLDVPSRAAWRSRAHLDSDRFLYFEHSDVLSDAAQSTVPFVDAQSVAPRPPVLLSGAGTVHRGAKGSAGFVGLRVVTYDFGQLLALGLPEGGADSSTSKPLSAGEFVKAAKQKKGRFN</sequence>
<dbReference type="AlphaFoldDB" id="A0A8S1D9X3"/>
<dbReference type="InterPro" id="IPR032062">
    <property type="entry name" value="DUF4803"/>
</dbReference>
<keyword evidence="2" id="KW-1185">Reference proteome</keyword>
<dbReference type="EMBL" id="CADEPI010000102">
    <property type="protein sequence ID" value="CAB3374669.1"/>
    <property type="molecule type" value="Genomic_DNA"/>
</dbReference>
<reference evidence="1 2" key="1">
    <citation type="submission" date="2020-04" db="EMBL/GenBank/DDBJ databases">
        <authorList>
            <person name="Alioto T."/>
            <person name="Alioto T."/>
            <person name="Gomez Garrido J."/>
        </authorList>
    </citation>
    <scope>NUCLEOTIDE SEQUENCE [LARGE SCALE GENOMIC DNA]</scope>
</reference>
<name>A0A8S1D9X3_9INSE</name>
<comment type="caution">
    <text evidence="1">The sequence shown here is derived from an EMBL/GenBank/DDBJ whole genome shotgun (WGS) entry which is preliminary data.</text>
</comment>
<evidence type="ECO:0000313" key="1">
    <source>
        <dbReference type="EMBL" id="CAB3374669.1"/>
    </source>
</evidence>
<dbReference type="OrthoDB" id="6366357at2759"/>
<accession>A0A8S1D9X3</accession>
<protein>
    <submittedName>
        <fullName evidence="1">Uncharacterized protein</fullName>
    </submittedName>
</protein>
<dbReference type="PANTHER" id="PTHR47890">
    <property type="entry name" value="LD24308P"/>
    <property type="match status" value="1"/>
</dbReference>